<evidence type="ECO:0000256" key="1">
    <source>
        <dbReference type="SAM" id="MobiDB-lite"/>
    </source>
</evidence>
<sequence>MRSVELQGRLAAADDQVAGHAVAARAHALPLLSLDNRVEVVHQLGIAVAVGGRIDVHALREPVPEQAVFAEAGRTLVTGPGIIVRRNVHRRGDGIHHDVVHELQVPARVGEHHAVGRVHVHEQVAVDQHVRRAVVAVDSHVHPLGISAPLEAVVAHDVPAAARIAADIPRRGVVRVERHVVDVVVLEQVLVAGDVDSLPVGVVDLAVRNPVAAPVHADRRPQELVPAVVVGHPAVLHIAVAGGQRDLVAAAQVDSAAARVVDVAAENAVVHPGLAVPVGIFVDVPLQVADAARDGTPFVIVHRDVGEGLFGPLAHEDAARPDVADRAAGNHVVVGPLDVDPDAAAALDGQAFEAEVLHPFETDDRIFEDRDLDVRLPDVGRRIEVKDSGFTVEIPLRGAVEFLQDVVCEIVLVGGPRGDAVKVRRGERHGTLPRIDRGDADVVVGKPVVERTLEPDILQAGPCRMAVIGVAEHARAVGIVSDAGRRPRIEHLPDPDPPLVGIAGQLHGLAVEEELERGHGHAGRMPVLHDLTEGVDSQRPQVRTDNVRGGLGVQPAPDGRILDPAERRSGNVHAPAQRNPGTGCGLPDNRMVRIARIEAVEHERFVEFVVARGDDDRNRFGLVPDGLVMADALLCGSERGDRSLARSGVTVIAGGRDVDLDGRGGRRKTQGSGRSIYLSKGNHVVCSFRLFDSMAHGFGGSPHELLVRLELVHESKSVPRPGATAVGVVQERHPEGVAPLFQRPGPAAQLVHGQFPVVIDHLLGVDLQPVGIRTENIDARLRDVDISREDGRTSSLLAFEREGEIGQHLGCAPLCRTEVTEPSEITAGKGPHDPWFGLHIGGGGQLRPAHRKTPLGREPSGRQQRRDPHDTLLIERERSVEHLRGGGRGRPVERIDHRIVARIGQPQRDGVEEAHVGACHPFGHRDVVVDPVQVQPHVLVLQAAGESPEILVGGKAPRQFGQRQGAREELVLDILGPVGIFGPHVGLHTPDQVPLLGKDLCRIGVVAIDLAERDVPPVGKPVALHGALIHVHVHVPDRGHDHLVAVVGRRDASLLAAPRHDGRRGRETALEDLVPADQLAVLGLEDLLDPADEVALKFELGLQPLLFHPGLAQRTLLPTLLRALVAADMHILVGEQLDDLGEHLLDETEGPFASGAIDVLLDAPEVADPVVAPAARQFGIGRNGSHGVPRHLDLGNDVDLPGSGIGHDPADIALRIEAPVDGAVGLGANAPELRQTGIFPDLDSPELVVGQVPVELVQLVHGHHVQQLLDLLHRAEMTARIEHHPAIGHPGRIAYLHAGDRKFHAGDRRRALDPGGQQLHERLHAVEDAGARRGDQLDAVGRDGQFIPLLRDAPLRVETQCKGISGLAPLLEVDARRACDLLREIAGNRLQTPVREQERGPLREKAPSGTADQGLGAGNHRDGPFVDPAAGRSRKDGHQCKGQAYRGTPQAVHSFRIPFVQHILISFIFVLSHLRIVRSA</sequence>
<feature type="region of interest" description="Disordered" evidence="1">
    <location>
        <begin position="1392"/>
        <end position="1444"/>
    </location>
</feature>
<accession>A0A8S5S367</accession>
<feature type="region of interest" description="Disordered" evidence="1">
    <location>
        <begin position="542"/>
        <end position="561"/>
    </location>
</feature>
<proteinExistence type="predicted"/>
<reference evidence="2" key="1">
    <citation type="journal article" date="2021" name="Proc. Natl. Acad. Sci. U.S.A.">
        <title>A Catalog of Tens of Thousands of Viruses from Human Metagenomes Reveals Hidden Associations with Chronic Diseases.</title>
        <authorList>
            <person name="Tisza M.J."/>
            <person name="Buck C.B."/>
        </authorList>
    </citation>
    <scope>NUCLEOTIDE SEQUENCE</scope>
    <source>
        <strain evidence="2">CtBLh2</strain>
    </source>
</reference>
<name>A0A8S5S367_9CAUD</name>
<protein>
    <submittedName>
        <fullName evidence="2">Uncharacterized protein</fullName>
    </submittedName>
</protein>
<evidence type="ECO:0000313" key="2">
    <source>
        <dbReference type="EMBL" id="DAF45452.1"/>
    </source>
</evidence>
<feature type="compositionally biased region" description="Basic and acidic residues" evidence="1">
    <location>
        <begin position="1395"/>
        <end position="1406"/>
    </location>
</feature>
<organism evidence="2">
    <name type="scientific">Siphoviridae sp. ctBLh2</name>
    <dbReference type="NCBI Taxonomy" id="2827803"/>
    <lineage>
        <taxon>Viruses</taxon>
        <taxon>Duplodnaviria</taxon>
        <taxon>Heunggongvirae</taxon>
        <taxon>Uroviricota</taxon>
        <taxon>Caudoviricetes</taxon>
    </lineage>
</organism>
<feature type="region of interest" description="Disordered" evidence="1">
    <location>
        <begin position="842"/>
        <end position="870"/>
    </location>
</feature>
<dbReference type="EMBL" id="BK032514">
    <property type="protein sequence ID" value="DAF45452.1"/>
    <property type="molecule type" value="Genomic_DNA"/>
</dbReference>